<evidence type="ECO:0000313" key="2">
    <source>
        <dbReference type="EMBL" id="KAJ7076975.1"/>
    </source>
</evidence>
<evidence type="ECO:0000256" key="1">
    <source>
        <dbReference type="SAM" id="MobiDB-lite"/>
    </source>
</evidence>
<proteinExistence type="predicted"/>
<dbReference type="Proteomes" id="UP001222325">
    <property type="component" value="Unassembled WGS sequence"/>
</dbReference>
<organism evidence="2 3">
    <name type="scientific">Mycena belliarum</name>
    <dbReference type="NCBI Taxonomy" id="1033014"/>
    <lineage>
        <taxon>Eukaryota</taxon>
        <taxon>Fungi</taxon>
        <taxon>Dikarya</taxon>
        <taxon>Basidiomycota</taxon>
        <taxon>Agaricomycotina</taxon>
        <taxon>Agaricomycetes</taxon>
        <taxon>Agaricomycetidae</taxon>
        <taxon>Agaricales</taxon>
        <taxon>Marasmiineae</taxon>
        <taxon>Mycenaceae</taxon>
        <taxon>Mycena</taxon>
    </lineage>
</organism>
<feature type="compositionally biased region" description="Low complexity" evidence="1">
    <location>
        <begin position="128"/>
        <end position="140"/>
    </location>
</feature>
<name>A0AAD6TWI2_9AGAR</name>
<dbReference type="EMBL" id="JARJCN010000076">
    <property type="protein sequence ID" value="KAJ7076975.1"/>
    <property type="molecule type" value="Genomic_DNA"/>
</dbReference>
<evidence type="ECO:0000313" key="3">
    <source>
        <dbReference type="Proteomes" id="UP001222325"/>
    </source>
</evidence>
<accession>A0AAD6TWI2</accession>
<comment type="caution">
    <text evidence="2">The sequence shown here is derived from an EMBL/GenBank/DDBJ whole genome shotgun (WGS) entry which is preliminary data.</text>
</comment>
<keyword evidence="3" id="KW-1185">Reference proteome</keyword>
<sequence>MRYLRASHAVKRGRKTVIRAMWICSPEVPGSAPMSADAAQKLHDRLSGIVRSKEGKMVNVHARAFILTRSRPLSPTAPLSPRISPTLVPTVTHSSPETPPPIIPSAPLTSRRPPILTLMPNRPLYADSPSRYSSPAGSRSSSRRRPALAVDTASGTGPNGTVRSARSTQARGSAWFGESEPDLAAESGVESAPEVGEASSRARPIDTGVATPITGVSENPKALGIAFSWSDT</sequence>
<feature type="region of interest" description="Disordered" evidence="1">
    <location>
        <begin position="89"/>
        <end position="215"/>
    </location>
</feature>
<protein>
    <submittedName>
        <fullName evidence="2">Uncharacterized protein</fullName>
    </submittedName>
</protein>
<feature type="compositionally biased region" description="Polar residues" evidence="1">
    <location>
        <begin position="153"/>
        <end position="171"/>
    </location>
</feature>
<gene>
    <name evidence="2" type="ORF">B0H15DRAFT_570848</name>
</gene>
<dbReference type="AlphaFoldDB" id="A0AAD6TWI2"/>
<reference evidence="2" key="1">
    <citation type="submission" date="2023-03" db="EMBL/GenBank/DDBJ databases">
        <title>Massive genome expansion in bonnet fungi (Mycena s.s.) driven by repeated elements and novel gene families across ecological guilds.</title>
        <authorList>
            <consortium name="Lawrence Berkeley National Laboratory"/>
            <person name="Harder C.B."/>
            <person name="Miyauchi S."/>
            <person name="Viragh M."/>
            <person name="Kuo A."/>
            <person name="Thoen E."/>
            <person name="Andreopoulos B."/>
            <person name="Lu D."/>
            <person name="Skrede I."/>
            <person name="Drula E."/>
            <person name="Henrissat B."/>
            <person name="Morin E."/>
            <person name="Kohler A."/>
            <person name="Barry K."/>
            <person name="LaButti K."/>
            <person name="Morin E."/>
            <person name="Salamov A."/>
            <person name="Lipzen A."/>
            <person name="Mereny Z."/>
            <person name="Hegedus B."/>
            <person name="Baldrian P."/>
            <person name="Stursova M."/>
            <person name="Weitz H."/>
            <person name="Taylor A."/>
            <person name="Grigoriev I.V."/>
            <person name="Nagy L.G."/>
            <person name="Martin F."/>
            <person name="Kauserud H."/>
        </authorList>
    </citation>
    <scope>NUCLEOTIDE SEQUENCE</scope>
    <source>
        <strain evidence="2">CBHHK173m</strain>
    </source>
</reference>